<proteinExistence type="predicted"/>
<reference evidence="1" key="1">
    <citation type="submission" date="2020-01" db="EMBL/GenBank/DDBJ databases">
        <authorList>
            <person name="Meier V. D."/>
            <person name="Meier V D."/>
        </authorList>
    </citation>
    <scope>NUCLEOTIDE SEQUENCE</scope>
    <source>
        <strain evidence="1">HLG_WM_MAG_09</strain>
    </source>
</reference>
<accession>A0A6S6SHQ4</accession>
<dbReference type="AlphaFoldDB" id="A0A6S6SHQ4"/>
<organism evidence="1">
    <name type="scientific">uncultured Thiotrichaceae bacterium</name>
    <dbReference type="NCBI Taxonomy" id="298394"/>
    <lineage>
        <taxon>Bacteria</taxon>
        <taxon>Pseudomonadati</taxon>
        <taxon>Pseudomonadota</taxon>
        <taxon>Gammaproteobacteria</taxon>
        <taxon>Thiotrichales</taxon>
        <taxon>Thiotrichaceae</taxon>
        <taxon>environmental samples</taxon>
    </lineage>
</organism>
<evidence type="ECO:0000313" key="1">
    <source>
        <dbReference type="EMBL" id="CAA6804879.1"/>
    </source>
</evidence>
<sequence>MQIQDQGFTPWISVPALDYIGTSMSTVEKPTVLVLYDSKQQRHLTPSTAPFDQLRIVLANGNRKINFHDTQSGLPIDSLNNRYAEIILTMNDGDLDSAYLHWLEGMEKRKHTIIRNTQGK</sequence>
<dbReference type="EMBL" id="CACVAT010000075">
    <property type="protein sequence ID" value="CAA6804879.1"/>
    <property type="molecule type" value="Genomic_DNA"/>
</dbReference>
<name>A0A6S6SHQ4_9GAMM</name>
<protein>
    <submittedName>
        <fullName evidence="1">Uncharacterized protein</fullName>
    </submittedName>
</protein>
<gene>
    <name evidence="1" type="ORF">HELGO_WM30293</name>
</gene>